<dbReference type="PANTHER" id="PTHR43085:SF57">
    <property type="entry name" value="CARBOHYDRATE KINASE PFKB DOMAIN-CONTAINING PROTEIN"/>
    <property type="match status" value="1"/>
</dbReference>
<feature type="domain" description="Carbohydrate kinase PfkB" evidence="4">
    <location>
        <begin position="242"/>
        <end position="325"/>
    </location>
</feature>
<evidence type="ECO:0000256" key="2">
    <source>
        <dbReference type="ARBA" id="ARBA00022679"/>
    </source>
</evidence>
<organism evidence="5 6">
    <name type="scientific">Actinacidiphila glaucinigra</name>
    <dbReference type="NCBI Taxonomy" id="235986"/>
    <lineage>
        <taxon>Bacteria</taxon>
        <taxon>Bacillati</taxon>
        <taxon>Actinomycetota</taxon>
        <taxon>Actinomycetes</taxon>
        <taxon>Kitasatosporales</taxon>
        <taxon>Streptomycetaceae</taxon>
        <taxon>Actinacidiphila</taxon>
    </lineage>
</organism>
<dbReference type="Proteomes" id="UP000198280">
    <property type="component" value="Unassembled WGS sequence"/>
</dbReference>
<dbReference type="GO" id="GO:0016301">
    <property type="term" value="F:kinase activity"/>
    <property type="evidence" value="ECO:0007669"/>
    <property type="project" value="UniProtKB-KW"/>
</dbReference>
<evidence type="ECO:0000256" key="1">
    <source>
        <dbReference type="ARBA" id="ARBA00010688"/>
    </source>
</evidence>
<dbReference type="InterPro" id="IPR029056">
    <property type="entry name" value="Ribokinase-like"/>
</dbReference>
<keyword evidence="6" id="KW-1185">Reference proteome</keyword>
<dbReference type="PANTHER" id="PTHR43085">
    <property type="entry name" value="HEXOKINASE FAMILY MEMBER"/>
    <property type="match status" value="1"/>
</dbReference>
<dbReference type="Pfam" id="PF00294">
    <property type="entry name" value="PfkB"/>
    <property type="match status" value="2"/>
</dbReference>
<evidence type="ECO:0000313" key="6">
    <source>
        <dbReference type="Proteomes" id="UP000198280"/>
    </source>
</evidence>
<dbReference type="AlphaFoldDB" id="A0A239BXD8"/>
<evidence type="ECO:0000259" key="4">
    <source>
        <dbReference type="Pfam" id="PF00294"/>
    </source>
</evidence>
<keyword evidence="2" id="KW-0808">Transferase</keyword>
<dbReference type="InterPro" id="IPR011611">
    <property type="entry name" value="PfkB_dom"/>
</dbReference>
<dbReference type="RefSeq" id="WP_089222924.1">
    <property type="nucleotide sequence ID" value="NZ_FZOF01000003.1"/>
</dbReference>
<proteinExistence type="inferred from homology"/>
<dbReference type="SUPFAM" id="SSF53613">
    <property type="entry name" value="Ribokinase-like"/>
    <property type="match status" value="1"/>
</dbReference>
<keyword evidence="3 5" id="KW-0418">Kinase</keyword>
<protein>
    <submittedName>
        <fullName evidence="5">Sugar or nucleoside kinase, ribokinase family</fullName>
    </submittedName>
</protein>
<name>A0A239BXD8_9ACTN</name>
<dbReference type="InterPro" id="IPR050306">
    <property type="entry name" value="PfkB_Carbo_kinase"/>
</dbReference>
<sequence>MDVVGVGALNLDLITGASALNGSPVLARLGAHMRLRQPPESGGERMVDEPAVRAGLEWLRDEGVPLTPEPGGSAFNTLHALGRLGRGLRLGYVGVAGRDPLGAAGPLAVLDGLGIDRRLVATDPDRLCGICLSVHDGGERTLLTHTGANTRIAAHVRERFHEIAGYLAAARAVHVTSFLDPDGGSALHRLLAEVRRRSPRTLISFDPGHAWSAEPTPDVLAMAAMSDYLLVNGREFERLGHVRKGREGVSVVKYPDRVEVHRPGTVERYAHRPLPDGEVEDATGAGDVFAAGLLAALVADRALLGAGVRLGSALAGHKLRHVGTRGHGGFRAIAADFLRPASPVR</sequence>
<evidence type="ECO:0000256" key="3">
    <source>
        <dbReference type="ARBA" id="ARBA00022777"/>
    </source>
</evidence>
<feature type="domain" description="Carbohydrate kinase PfkB" evidence="4">
    <location>
        <begin position="69"/>
        <end position="239"/>
    </location>
</feature>
<gene>
    <name evidence="5" type="ORF">SAMN05216252_103237</name>
</gene>
<accession>A0A239BXD8</accession>
<reference evidence="5 6" key="1">
    <citation type="submission" date="2017-06" db="EMBL/GenBank/DDBJ databases">
        <authorList>
            <person name="Kim H.J."/>
            <person name="Triplett B.A."/>
        </authorList>
    </citation>
    <scope>NUCLEOTIDE SEQUENCE [LARGE SCALE GENOMIC DNA]</scope>
    <source>
        <strain evidence="5 6">CGMCC 4.1858</strain>
    </source>
</reference>
<dbReference type="EMBL" id="FZOF01000003">
    <property type="protein sequence ID" value="SNS12309.1"/>
    <property type="molecule type" value="Genomic_DNA"/>
</dbReference>
<evidence type="ECO:0000313" key="5">
    <source>
        <dbReference type="EMBL" id="SNS12309.1"/>
    </source>
</evidence>
<dbReference type="Gene3D" id="3.40.1190.20">
    <property type="match status" value="1"/>
</dbReference>
<comment type="similarity">
    <text evidence="1">Belongs to the carbohydrate kinase PfkB family.</text>
</comment>
<dbReference type="OrthoDB" id="3998355at2"/>